<sequence length="176" mass="20480">MINIISAIGSLGTFIMAIFYFISVSIQLYQMKISFIPALGFNQTLLELNNDNELIMNNIKTDNTKHEDYLKLYNLGGGAARKIKIEVILNEDQTIQEKFINMLPSSESYYLPVNKEVFDEFEQTIQNSGYETNLSIKLTYYHNISRKPKEVMLHAKIDAFNTYSYKSIYELQFIER</sequence>
<comment type="caution">
    <text evidence="2">The sequence shown here is derived from an EMBL/GenBank/DDBJ whole genome shotgun (WGS) entry which is preliminary data.</text>
</comment>
<name>A0A418HK35_STAGA</name>
<dbReference type="AlphaFoldDB" id="A0A418HK35"/>
<reference evidence="2 3" key="1">
    <citation type="journal article" date="2016" name="Front. Microbiol.">
        <title>Comprehensive Phylogenetic Analysis of Bovine Non-aureus Staphylococci Species Based on Whole-Genome Sequencing.</title>
        <authorList>
            <person name="Naushad S."/>
            <person name="Barkema H.W."/>
            <person name="Luby C."/>
            <person name="Condas L.A."/>
            <person name="Nobrega D.B."/>
            <person name="Carson D.A."/>
            <person name="De Buck J."/>
        </authorList>
    </citation>
    <scope>NUCLEOTIDE SEQUENCE [LARGE SCALE GENOMIC DNA]</scope>
    <source>
        <strain evidence="2 3">SNUC 1388</strain>
    </source>
</reference>
<accession>A0A418HK35</accession>
<feature type="transmembrane region" description="Helical" evidence="1">
    <location>
        <begin position="6"/>
        <end position="29"/>
    </location>
</feature>
<proteinExistence type="predicted"/>
<evidence type="ECO:0000313" key="2">
    <source>
        <dbReference type="EMBL" id="RIL40886.1"/>
    </source>
</evidence>
<evidence type="ECO:0000256" key="1">
    <source>
        <dbReference type="SAM" id="Phobius"/>
    </source>
</evidence>
<dbReference type="EMBL" id="QXRZ01000023">
    <property type="protein sequence ID" value="RIL40886.1"/>
    <property type="molecule type" value="Genomic_DNA"/>
</dbReference>
<protein>
    <submittedName>
        <fullName evidence="2">Uncharacterized protein</fullName>
    </submittedName>
</protein>
<keyword evidence="1" id="KW-0812">Transmembrane</keyword>
<keyword evidence="1" id="KW-0472">Membrane</keyword>
<dbReference type="RefSeq" id="WP_107591478.1">
    <property type="nucleotide sequence ID" value="NZ_PZJB01000113.1"/>
</dbReference>
<organism evidence="2 3">
    <name type="scientific">Staphylococcus gallinarum</name>
    <dbReference type="NCBI Taxonomy" id="1293"/>
    <lineage>
        <taxon>Bacteria</taxon>
        <taxon>Bacillati</taxon>
        <taxon>Bacillota</taxon>
        <taxon>Bacilli</taxon>
        <taxon>Bacillales</taxon>
        <taxon>Staphylococcaceae</taxon>
        <taxon>Staphylococcus</taxon>
    </lineage>
</organism>
<keyword evidence="1" id="KW-1133">Transmembrane helix</keyword>
<gene>
    <name evidence="2" type="ORF">BUZ01_13945</name>
</gene>
<dbReference type="Proteomes" id="UP000283576">
    <property type="component" value="Unassembled WGS sequence"/>
</dbReference>
<evidence type="ECO:0000313" key="3">
    <source>
        <dbReference type="Proteomes" id="UP000283576"/>
    </source>
</evidence>